<comment type="similarity">
    <text evidence="7">Belongs to the binding-protein-dependent transport system permease family.</text>
</comment>
<feature type="compositionally biased region" description="Basic and acidic residues" evidence="8">
    <location>
        <begin position="1"/>
        <end position="11"/>
    </location>
</feature>
<evidence type="ECO:0000256" key="1">
    <source>
        <dbReference type="ARBA" id="ARBA00004651"/>
    </source>
</evidence>
<dbReference type="PANTHER" id="PTHR30151">
    <property type="entry name" value="ALKANE SULFONATE ABC TRANSPORTER-RELATED, MEMBRANE SUBUNIT"/>
    <property type="match status" value="1"/>
</dbReference>
<feature type="domain" description="ABC transmembrane type-1" evidence="9">
    <location>
        <begin position="82"/>
        <end position="270"/>
    </location>
</feature>
<feature type="transmembrane region" description="Helical" evidence="7">
    <location>
        <begin position="121"/>
        <end position="144"/>
    </location>
</feature>
<feature type="region of interest" description="Disordered" evidence="8">
    <location>
        <begin position="1"/>
        <end position="20"/>
    </location>
</feature>
<dbReference type="PATRIC" id="fig|1227482.3.peg.1909"/>
<dbReference type="CDD" id="cd06261">
    <property type="entry name" value="TM_PBP2"/>
    <property type="match status" value="1"/>
</dbReference>
<dbReference type="OrthoDB" id="271590at2157"/>
<proteinExistence type="inferred from homology"/>
<dbReference type="Pfam" id="PF00528">
    <property type="entry name" value="BPD_transp_1"/>
    <property type="match status" value="1"/>
</dbReference>
<dbReference type="PROSITE" id="PS50928">
    <property type="entry name" value="ABC_TM1"/>
    <property type="match status" value="1"/>
</dbReference>
<evidence type="ECO:0000259" key="9">
    <source>
        <dbReference type="PROSITE" id="PS50928"/>
    </source>
</evidence>
<reference evidence="10 11" key="1">
    <citation type="journal article" date="2014" name="PLoS Genet.">
        <title>Phylogenetically driven sequencing of extremely halophilic archaea reveals strategies for static and dynamic osmo-response.</title>
        <authorList>
            <person name="Becker E.A."/>
            <person name="Seitzer P.M."/>
            <person name="Tritt A."/>
            <person name="Larsen D."/>
            <person name="Krusor M."/>
            <person name="Yao A.I."/>
            <person name="Wu D."/>
            <person name="Madern D."/>
            <person name="Eisen J.A."/>
            <person name="Darling A.E."/>
            <person name="Facciotti M.T."/>
        </authorList>
    </citation>
    <scope>NUCLEOTIDE SEQUENCE [LARGE SCALE GENOMIC DNA]</scope>
    <source>
        <strain evidence="10 11">DSM 21995</strain>
    </source>
</reference>
<sequence length="276" mass="28973">MAEPERSRESRSLSGVPKRRGREGRRRIRILAAATRVVPPLLLFVALVASWHVTVVALAIPEIVLPTPAAVANALVALGPTLLADVAVTGTTAATGLLAGCAVGGVLAFAMTYSRTAARIALPYVIALRVAPLIAVAPLVFLWFGRGIPARAALVATLTLFPMTVATLDGLRSTPERYLALARSVDASKPSVFLRMRVPAAAPSVFAGLKLAATLSIVGSVVAEFVTLRAGIGYRVFVTAQRLRTAETYAALVALSALGVAFYLVPALLERALWTE</sequence>
<evidence type="ECO:0000313" key="10">
    <source>
        <dbReference type="EMBL" id="EMA59846.1"/>
    </source>
</evidence>
<dbReference type="PANTHER" id="PTHR30151:SF20">
    <property type="entry name" value="ABC TRANSPORTER PERMEASE PROTEIN HI_0355-RELATED"/>
    <property type="match status" value="1"/>
</dbReference>
<keyword evidence="4 7" id="KW-0812">Transmembrane</keyword>
<dbReference type="EMBL" id="AOJG01000027">
    <property type="protein sequence ID" value="EMA59846.1"/>
    <property type="molecule type" value="Genomic_DNA"/>
</dbReference>
<keyword evidence="3" id="KW-1003">Cell membrane</keyword>
<evidence type="ECO:0000256" key="5">
    <source>
        <dbReference type="ARBA" id="ARBA00022989"/>
    </source>
</evidence>
<evidence type="ECO:0000256" key="6">
    <source>
        <dbReference type="ARBA" id="ARBA00023136"/>
    </source>
</evidence>
<accession>M0NQ08</accession>
<evidence type="ECO:0000256" key="2">
    <source>
        <dbReference type="ARBA" id="ARBA00022448"/>
    </source>
</evidence>
<feature type="transmembrane region" description="Helical" evidence="7">
    <location>
        <begin position="249"/>
        <end position="269"/>
    </location>
</feature>
<evidence type="ECO:0000256" key="7">
    <source>
        <dbReference type="RuleBase" id="RU363032"/>
    </source>
</evidence>
<feature type="transmembrane region" description="Helical" evidence="7">
    <location>
        <begin position="215"/>
        <end position="237"/>
    </location>
</feature>
<dbReference type="Proteomes" id="UP000011650">
    <property type="component" value="Unassembled WGS sequence"/>
</dbReference>
<comment type="caution">
    <text evidence="10">The sequence shown here is derived from an EMBL/GenBank/DDBJ whole genome shotgun (WGS) entry which is preliminary data.</text>
</comment>
<keyword evidence="6 7" id="KW-0472">Membrane</keyword>
<dbReference type="SUPFAM" id="SSF161098">
    <property type="entry name" value="MetI-like"/>
    <property type="match status" value="1"/>
</dbReference>
<evidence type="ECO:0000256" key="3">
    <source>
        <dbReference type="ARBA" id="ARBA00022475"/>
    </source>
</evidence>
<protein>
    <submittedName>
        <fullName evidence="10">Binding-protein-dependent transport systems inner membrane component</fullName>
    </submittedName>
</protein>
<dbReference type="GO" id="GO:0055085">
    <property type="term" value="P:transmembrane transport"/>
    <property type="evidence" value="ECO:0007669"/>
    <property type="project" value="InterPro"/>
</dbReference>
<name>M0NQ08_9EURY</name>
<comment type="subcellular location">
    <subcellularLocation>
        <location evidence="1 7">Cell membrane</location>
        <topology evidence="1 7">Multi-pass membrane protein</topology>
    </subcellularLocation>
</comment>
<dbReference type="RefSeq" id="WP_008005992.1">
    <property type="nucleotide sequence ID" value="NZ_AOJG01000027.1"/>
</dbReference>
<keyword evidence="2 7" id="KW-0813">Transport</keyword>
<keyword evidence="11" id="KW-1185">Reference proteome</keyword>
<dbReference type="AlphaFoldDB" id="M0NQ08"/>
<dbReference type="InterPro" id="IPR035906">
    <property type="entry name" value="MetI-like_sf"/>
</dbReference>
<evidence type="ECO:0000313" key="11">
    <source>
        <dbReference type="Proteomes" id="UP000011650"/>
    </source>
</evidence>
<organism evidence="10 11">
    <name type="scientific">Halorubrum lipolyticum DSM 21995</name>
    <dbReference type="NCBI Taxonomy" id="1227482"/>
    <lineage>
        <taxon>Archaea</taxon>
        <taxon>Methanobacteriati</taxon>
        <taxon>Methanobacteriota</taxon>
        <taxon>Stenosarchaea group</taxon>
        <taxon>Halobacteria</taxon>
        <taxon>Halobacteriales</taxon>
        <taxon>Haloferacaceae</taxon>
        <taxon>Halorubrum</taxon>
    </lineage>
</organism>
<evidence type="ECO:0000256" key="4">
    <source>
        <dbReference type="ARBA" id="ARBA00022692"/>
    </source>
</evidence>
<keyword evidence="5 7" id="KW-1133">Transmembrane helix</keyword>
<feature type="transmembrane region" description="Helical" evidence="7">
    <location>
        <begin position="86"/>
        <end position="109"/>
    </location>
</feature>
<dbReference type="GO" id="GO:0005886">
    <property type="term" value="C:plasma membrane"/>
    <property type="evidence" value="ECO:0007669"/>
    <property type="project" value="UniProtKB-SubCell"/>
</dbReference>
<dbReference type="Gene3D" id="1.10.3720.10">
    <property type="entry name" value="MetI-like"/>
    <property type="match status" value="1"/>
</dbReference>
<gene>
    <name evidence="10" type="ORF">C469_09496</name>
</gene>
<feature type="transmembrane region" description="Helical" evidence="7">
    <location>
        <begin position="28"/>
        <end position="51"/>
    </location>
</feature>
<dbReference type="STRING" id="1227482.C469_09496"/>
<evidence type="ECO:0000256" key="8">
    <source>
        <dbReference type="SAM" id="MobiDB-lite"/>
    </source>
</evidence>
<dbReference type="InterPro" id="IPR000515">
    <property type="entry name" value="MetI-like"/>
</dbReference>